<evidence type="ECO:0000313" key="3">
    <source>
        <dbReference type="Proteomes" id="UP000663877"/>
    </source>
</evidence>
<dbReference type="AlphaFoldDB" id="A0A814AYX7"/>
<evidence type="ECO:0000313" key="2">
    <source>
        <dbReference type="EMBL" id="CAF0918702.1"/>
    </source>
</evidence>
<feature type="non-terminal residue" evidence="2">
    <location>
        <position position="1"/>
    </location>
</feature>
<dbReference type="EMBL" id="CAJNOI010000042">
    <property type="protein sequence ID" value="CAF0918702.1"/>
    <property type="molecule type" value="Genomic_DNA"/>
</dbReference>
<comment type="caution">
    <text evidence="2">The sequence shown here is derived from an EMBL/GenBank/DDBJ whole genome shotgun (WGS) entry which is preliminary data.</text>
</comment>
<keyword evidence="1" id="KW-0472">Membrane</keyword>
<feature type="transmembrane region" description="Helical" evidence="1">
    <location>
        <begin position="20"/>
        <end position="41"/>
    </location>
</feature>
<keyword evidence="1" id="KW-1133">Transmembrane helix</keyword>
<accession>A0A814AYX7</accession>
<sequence length="46" mass="4890">MDYGKDVCCKEKNISILAKVLAVATLINGIIEVSLAISLIIEAESP</sequence>
<protein>
    <submittedName>
        <fullName evidence="2">Uncharacterized protein</fullName>
    </submittedName>
</protein>
<organism evidence="2 3">
    <name type="scientific">Adineta steineri</name>
    <dbReference type="NCBI Taxonomy" id="433720"/>
    <lineage>
        <taxon>Eukaryota</taxon>
        <taxon>Metazoa</taxon>
        <taxon>Spiralia</taxon>
        <taxon>Gnathifera</taxon>
        <taxon>Rotifera</taxon>
        <taxon>Eurotatoria</taxon>
        <taxon>Bdelloidea</taxon>
        <taxon>Adinetida</taxon>
        <taxon>Adinetidae</taxon>
        <taxon>Adineta</taxon>
    </lineage>
</organism>
<proteinExistence type="predicted"/>
<dbReference type="Proteomes" id="UP000663877">
    <property type="component" value="Unassembled WGS sequence"/>
</dbReference>
<keyword evidence="1" id="KW-0812">Transmembrane</keyword>
<evidence type="ECO:0000256" key="1">
    <source>
        <dbReference type="SAM" id="Phobius"/>
    </source>
</evidence>
<name>A0A814AYX7_9BILA</name>
<gene>
    <name evidence="2" type="ORF">BJG266_LOCUS11406</name>
</gene>
<reference evidence="2" key="1">
    <citation type="submission" date="2021-02" db="EMBL/GenBank/DDBJ databases">
        <authorList>
            <person name="Nowell W R."/>
        </authorList>
    </citation>
    <scope>NUCLEOTIDE SEQUENCE</scope>
</reference>